<reference evidence="2" key="1">
    <citation type="journal article" date="2019" name="BMC Genomics">
        <title>A new reference genome for Sorghum bicolor reveals high levels of sequence similarity between sweet and grain genotypes: implications for the genetics of sugar metabolism.</title>
        <authorList>
            <person name="Cooper E.A."/>
            <person name="Brenton Z.W."/>
            <person name="Flinn B.S."/>
            <person name="Jenkins J."/>
            <person name="Shu S."/>
            <person name="Flowers D."/>
            <person name="Luo F."/>
            <person name="Wang Y."/>
            <person name="Xia P."/>
            <person name="Barry K."/>
            <person name="Daum C."/>
            <person name="Lipzen A."/>
            <person name="Yoshinaga Y."/>
            <person name="Schmutz J."/>
            <person name="Saski C."/>
            <person name="Vermerris W."/>
            <person name="Kresovich S."/>
        </authorList>
    </citation>
    <scope>NUCLEOTIDE SEQUENCE</scope>
</reference>
<name>A0A921RNE3_SORBI</name>
<sequence>MRFLMLRFRHGLLCWHLLVLCSYSTLLDVTAEECQSFIQTFRAKISNGQTSCRLSFPATLASPRNKH</sequence>
<feature type="signal peptide" evidence="1">
    <location>
        <begin position="1"/>
        <end position="31"/>
    </location>
</feature>
<evidence type="ECO:0008006" key="4">
    <source>
        <dbReference type="Google" id="ProtNLM"/>
    </source>
</evidence>
<feature type="chain" id="PRO_5037554417" description="Secreted protein" evidence="1">
    <location>
        <begin position="32"/>
        <end position="67"/>
    </location>
</feature>
<accession>A0A921RNE3</accession>
<proteinExistence type="predicted"/>
<protein>
    <recommendedName>
        <fullName evidence="4">Secreted protein</fullName>
    </recommendedName>
</protein>
<gene>
    <name evidence="2" type="ORF">BDA96_02G142400</name>
</gene>
<evidence type="ECO:0000313" key="2">
    <source>
        <dbReference type="EMBL" id="KAG0542885.1"/>
    </source>
</evidence>
<dbReference type="AlphaFoldDB" id="A0A921RNE3"/>
<dbReference type="EMBL" id="CM027681">
    <property type="protein sequence ID" value="KAG0542885.1"/>
    <property type="molecule type" value="Genomic_DNA"/>
</dbReference>
<keyword evidence="1" id="KW-0732">Signal</keyword>
<evidence type="ECO:0000313" key="3">
    <source>
        <dbReference type="Proteomes" id="UP000807115"/>
    </source>
</evidence>
<evidence type="ECO:0000256" key="1">
    <source>
        <dbReference type="SAM" id="SignalP"/>
    </source>
</evidence>
<reference evidence="2" key="2">
    <citation type="submission" date="2020-10" db="EMBL/GenBank/DDBJ databases">
        <authorList>
            <person name="Cooper E.A."/>
            <person name="Brenton Z.W."/>
            <person name="Flinn B.S."/>
            <person name="Jenkins J."/>
            <person name="Shu S."/>
            <person name="Flowers D."/>
            <person name="Luo F."/>
            <person name="Wang Y."/>
            <person name="Xia P."/>
            <person name="Barry K."/>
            <person name="Daum C."/>
            <person name="Lipzen A."/>
            <person name="Yoshinaga Y."/>
            <person name="Schmutz J."/>
            <person name="Saski C."/>
            <person name="Vermerris W."/>
            <person name="Kresovich S."/>
        </authorList>
    </citation>
    <scope>NUCLEOTIDE SEQUENCE</scope>
</reference>
<comment type="caution">
    <text evidence="2">The sequence shown here is derived from an EMBL/GenBank/DDBJ whole genome shotgun (WGS) entry which is preliminary data.</text>
</comment>
<dbReference type="Proteomes" id="UP000807115">
    <property type="component" value="Chromosome 2"/>
</dbReference>
<organism evidence="2 3">
    <name type="scientific">Sorghum bicolor</name>
    <name type="common">Sorghum</name>
    <name type="synonym">Sorghum vulgare</name>
    <dbReference type="NCBI Taxonomy" id="4558"/>
    <lineage>
        <taxon>Eukaryota</taxon>
        <taxon>Viridiplantae</taxon>
        <taxon>Streptophyta</taxon>
        <taxon>Embryophyta</taxon>
        <taxon>Tracheophyta</taxon>
        <taxon>Spermatophyta</taxon>
        <taxon>Magnoliopsida</taxon>
        <taxon>Liliopsida</taxon>
        <taxon>Poales</taxon>
        <taxon>Poaceae</taxon>
        <taxon>PACMAD clade</taxon>
        <taxon>Panicoideae</taxon>
        <taxon>Andropogonodae</taxon>
        <taxon>Andropogoneae</taxon>
        <taxon>Sorghinae</taxon>
        <taxon>Sorghum</taxon>
    </lineage>
</organism>